<accession>A0AB39S980</accession>
<proteinExistence type="predicted"/>
<dbReference type="InterPro" id="IPR003615">
    <property type="entry name" value="HNH_nuc"/>
</dbReference>
<dbReference type="InterPro" id="IPR036987">
    <property type="entry name" value="SRA-YDG_sf"/>
</dbReference>
<feature type="compositionally biased region" description="Pro residues" evidence="1">
    <location>
        <begin position="281"/>
        <end position="295"/>
    </location>
</feature>
<sequence length="421" mass="47170">MGRAYQRKGRLTPWRDSQRTLRKLLQRHGRPGSTPDPQYPFVALHRSDVWKLEGVQGEIPQARGSALQSWLDEQNPQGGLESHLYDLLADDETFRESAVYALLQQYFPHDEWQNILIDVGLQEEAFDGFGHPPYIPVGTTFHDRRELASANLHRPIQGGIWGKQKEEAKSIVVSGGYPDDEDLGDVIIYTGQGGQTEGRHTHNQDLTRGNASLVNSMASGRPVRVIRGAGKHSVHAPESGLRYDGLYRVEDYWSQPGISNFLIWRYRLRAIDSLKEATNPSLPPAAPTLTSPPPTGNSQPGRRSTQVQRTIRSTKIADWVKGIHQHTCQVCGLCIKTPTGSYAEAAHIRPLGRPHDGPDESDNVLCLCPNHHVAFDFGMLTIAPNLTVLDRTTGAQTTLRIHPEHKLSEEYLSYHRNHHAW</sequence>
<dbReference type="AlphaFoldDB" id="A0AB39S980"/>
<dbReference type="PANTHER" id="PTHR14140">
    <property type="entry name" value="E3 UBIQUITIN-PROTEIN LIGASE UHRF-RELATED"/>
    <property type="match status" value="1"/>
</dbReference>
<dbReference type="InterPro" id="IPR015947">
    <property type="entry name" value="PUA-like_sf"/>
</dbReference>
<feature type="region of interest" description="Disordered" evidence="1">
    <location>
        <begin position="277"/>
        <end position="308"/>
    </location>
</feature>
<dbReference type="Gene3D" id="1.10.30.50">
    <property type="match status" value="1"/>
</dbReference>
<dbReference type="GO" id="GO:0016567">
    <property type="term" value="P:protein ubiquitination"/>
    <property type="evidence" value="ECO:0007669"/>
    <property type="project" value="TreeGrafter"/>
</dbReference>
<feature type="domain" description="YDG" evidence="2">
    <location>
        <begin position="130"/>
        <end position="270"/>
    </location>
</feature>
<dbReference type="EMBL" id="CP163440">
    <property type="protein sequence ID" value="XDQ62841.1"/>
    <property type="molecule type" value="Genomic_DNA"/>
</dbReference>
<evidence type="ECO:0000313" key="3">
    <source>
        <dbReference type="EMBL" id="XDQ62841.1"/>
    </source>
</evidence>
<dbReference type="PROSITE" id="PS51015">
    <property type="entry name" value="YDG"/>
    <property type="match status" value="1"/>
</dbReference>
<feature type="compositionally biased region" description="Polar residues" evidence="1">
    <location>
        <begin position="296"/>
        <end position="308"/>
    </location>
</feature>
<dbReference type="RefSeq" id="WP_369259756.1">
    <property type="nucleotide sequence ID" value="NZ_CP163440.1"/>
</dbReference>
<dbReference type="SMART" id="SM00466">
    <property type="entry name" value="SRA"/>
    <property type="match status" value="1"/>
</dbReference>
<evidence type="ECO:0000259" key="2">
    <source>
        <dbReference type="PROSITE" id="PS51015"/>
    </source>
</evidence>
<dbReference type="Pfam" id="PF02182">
    <property type="entry name" value="SAD_SRA"/>
    <property type="match status" value="1"/>
</dbReference>
<protein>
    <submittedName>
        <fullName evidence="3">YDG/SRA domain-containing protein</fullName>
    </submittedName>
</protein>
<dbReference type="InterPro" id="IPR045134">
    <property type="entry name" value="UHRF1/2-like"/>
</dbReference>
<dbReference type="GO" id="GO:0044027">
    <property type="term" value="P:negative regulation of gene expression via chromosomal CpG island methylation"/>
    <property type="evidence" value="ECO:0007669"/>
    <property type="project" value="TreeGrafter"/>
</dbReference>
<dbReference type="Pfam" id="PF26340">
    <property type="entry name" value="DNA-SBD_ScoMcrA"/>
    <property type="match status" value="1"/>
</dbReference>
<reference evidence="3" key="1">
    <citation type="submission" date="2024-07" db="EMBL/GenBank/DDBJ databases">
        <authorList>
            <person name="Yu S.T."/>
        </authorList>
    </citation>
    <scope>NUCLEOTIDE SEQUENCE</scope>
    <source>
        <strain evidence="3">R35</strain>
    </source>
</reference>
<organism evidence="3">
    <name type="scientific">Streptomyces sp. R35</name>
    <dbReference type="NCBI Taxonomy" id="3238630"/>
    <lineage>
        <taxon>Bacteria</taxon>
        <taxon>Bacillati</taxon>
        <taxon>Actinomycetota</taxon>
        <taxon>Actinomycetes</taxon>
        <taxon>Kitasatosporales</taxon>
        <taxon>Streptomycetaceae</taxon>
        <taxon>Streptomyces</taxon>
    </lineage>
</organism>
<dbReference type="SUPFAM" id="SSF88697">
    <property type="entry name" value="PUA domain-like"/>
    <property type="match status" value="1"/>
</dbReference>
<dbReference type="Gene3D" id="2.30.280.10">
    <property type="entry name" value="SRA-YDG"/>
    <property type="match status" value="1"/>
</dbReference>
<dbReference type="CDD" id="cd00085">
    <property type="entry name" value="HNHc"/>
    <property type="match status" value="1"/>
</dbReference>
<name>A0AB39S980_9ACTN</name>
<dbReference type="GO" id="GO:0061630">
    <property type="term" value="F:ubiquitin protein ligase activity"/>
    <property type="evidence" value="ECO:0007669"/>
    <property type="project" value="TreeGrafter"/>
</dbReference>
<dbReference type="InterPro" id="IPR003105">
    <property type="entry name" value="SRA_YDG"/>
</dbReference>
<dbReference type="Pfam" id="PF13391">
    <property type="entry name" value="HNH_2"/>
    <property type="match status" value="1"/>
</dbReference>
<evidence type="ECO:0000256" key="1">
    <source>
        <dbReference type="SAM" id="MobiDB-lite"/>
    </source>
</evidence>
<dbReference type="InterPro" id="IPR058813">
    <property type="entry name" value="DNA-SBD_ScoMcrA"/>
</dbReference>
<gene>
    <name evidence="3" type="ORF">AB5J50_19565</name>
</gene>
<dbReference type="PANTHER" id="PTHR14140:SF27">
    <property type="entry name" value="OS04G0289800 PROTEIN"/>
    <property type="match status" value="1"/>
</dbReference>